<comment type="subcellular location">
    <subcellularLocation>
        <location evidence="1">Cytoplasm</location>
    </subcellularLocation>
</comment>
<gene>
    <name evidence="9" type="ORF">ILEXP_LOCUS13717</name>
</gene>
<dbReference type="Gene3D" id="3.50.7.10">
    <property type="entry name" value="GroEL"/>
    <property type="match status" value="1"/>
</dbReference>
<dbReference type="InterPro" id="IPR027413">
    <property type="entry name" value="GROEL-like_equatorial_sf"/>
</dbReference>
<dbReference type="InterPro" id="IPR017998">
    <property type="entry name" value="Chaperone_TCP-1"/>
</dbReference>
<dbReference type="CDD" id="cd03341">
    <property type="entry name" value="TCP1_theta"/>
    <property type="match status" value="1"/>
</dbReference>
<keyword evidence="10" id="KW-1185">Reference proteome</keyword>
<comment type="similarity">
    <text evidence="2 8">Belongs to the TCP-1 chaperonin family.</text>
</comment>
<accession>A0ABC8RM57</accession>
<proteinExistence type="inferred from homology"/>
<name>A0ABC8RM57_9AQUA</name>
<evidence type="ECO:0000256" key="4">
    <source>
        <dbReference type="ARBA" id="ARBA00022741"/>
    </source>
</evidence>
<dbReference type="SUPFAM" id="SSF48592">
    <property type="entry name" value="GroEL equatorial domain-like"/>
    <property type="match status" value="1"/>
</dbReference>
<keyword evidence="6 8" id="KW-0143">Chaperone</keyword>
<keyword evidence="5 8" id="KW-0067">ATP-binding</keyword>
<reference evidence="9 10" key="1">
    <citation type="submission" date="2024-02" db="EMBL/GenBank/DDBJ databases">
        <authorList>
            <person name="Vignale AGUSTIN F."/>
            <person name="Sosa J E."/>
            <person name="Modenutti C."/>
        </authorList>
    </citation>
    <scope>NUCLEOTIDE SEQUENCE [LARGE SCALE GENOMIC DNA]</scope>
</reference>
<keyword evidence="3" id="KW-0963">Cytoplasm</keyword>
<dbReference type="EMBL" id="CAUOFW020001514">
    <property type="protein sequence ID" value="CAK9145897.1"/>
    <property type="molecule type" value="Genomic_DNA"/>
</dbReference>
<dbReference type="AlphaFoldDB" id="A0ABC8RM57"/>
<evidence type="ECO:0000256" key="6">
    <source>
        <dbReference type="ARBA" id="ARBA00023186"/>
    </source>
</evidence>
<dbReference type="Gene3D" id="1.10.560.10">
    <property type="entry name" value="GroEL-like equatorial domain"/>
    <property type="match status" value="1"/>
</dbReference>
<dbReference type="Gene3D" id="3.30.260.10">
    <property type="entry name" value="TCP-1-like chaperonin intermediate domain"/>
    <property type="match status" value="1"/>
</dbReference>
<dbReference type="SUPFAM" id="SSF54849">
    <property type="entry name" value="GroEL-intermediate domain like"/>
    <property type="match status" value="1"/>
</dbReference>
<dbReference type="PROSITE" id="PS00751">
    <property type="entry name" value="TCP1_2"/>
    <property type="match status" value="1"/>
</dbReference>
<dbReference type="GO" id="GO:0005524">
    <property type="term" value="F:ATP binding"/>
    <property type="evidence" value="ECO:0007669"/>
    <property type="project" value="UniProtKB-KW"/>
</dbReference>
<dbReference type="InterPro" id="IPR002423">
    <property type="entry name" value="Cpn60/GroEL/TCP-1"/>
</dbReference>
<dbReference type="InterPro" id="IPR027410">
    <property type="entry name" value="TCP-1-like_intermed_sf"/>
</dbReference>
<dbReference type="PANTHER" id="PTHR11353">
    <property type="entry name" value="CHAPERONIN"/>
    <property type="match status" value="1"/>
</dbReference>
<dbReference type="InterPro" id="IPR012721">
    <property type="entry name" value="Chap_CCT_theta"/>
</dbReference>
<sequence>MAFGMQPYGILGMLKEGYKHLSGLDEAVIKNIEACKQLSMITRTSLGPNGMNKMVINHLDKLFVTNDAATIVNELEVQHPAAKLLVLAGKAQQAEIGDGANLTVSFAGELLLNAEELIRMGLHPSEIIIGYTKAINKTISILDELVEKGSENMDVRNKDEVILRMKAAVASKQFGQEDILCPLIAEACIQVCPKNPTNFNVDNVRVAKLLGGGLHNCTIVRGMVLKTDAVGSTKRIEKAKVAVFAGGVDTSATETKGTVLIHSAEQVAVFAGGVDTSATETKGTVLIHSAEQLENYAKTEEAKIEELIKAVADSGAKVIVSGGAVGEMALHFCERYKLMVLKISSKFELRRFCRTTGAVAMLKICQPNPDDLGYVDSISVEEIGGVRVTVVRNEVGGNSVSTIVLRGSTDSILDDLERAVDDGVNTYKAMCRDSRIIPGAAAAEIELARRLKEFSFKETGLDQYAIAKFAESFEMVPKTLSENAGLNAMEIISSLYAEHASGNIKVGIDLEEGACKDVATMNIWDLYITKFFALKYAADAACTVLRVDQEGDWFFALKYAADAACTVLRVDQIIMAKPAGGPKRDQPAGMDED</sequence>
<evidence type="ECO:0000256" key="7">
    <source>
        <dbReference type="ARBA" id="ARBA00029602"/>
    </source>
</evidence>
<dbReference type="SUPFAM" id="SSF52029">
    <property type="entry name" value="GroEL apical domain-like"/>
    <property type="match status" value="1"/>
</dbReference>
<dbReference type="FunFam" id="3.50.7.10:FF:000008">
    <property type="entry name" value="T-complex protein 1 subunit theta"/>
    <property type="match status" value="1"/>
</dbReference>
<keyword evidence="4 8" id="KW-0547">Nucleotide-binding</keyword>
<dbReference type="Proteomes" id="UP001642360">
    <property type="component" value="Unassembled WGS sequence"/>
</dbReference>
<evidence type="ECO:0000256" key="2">
    <source>
        <dbReference type="ARBA" id="ARBA00008020"/>
    </source>
</evidence>
<evidence type="ECO:0000313" key="9">
    <source>
        <dbReference type="EMBL" id="CAK9145897.1"/>
    </source>
</evidence>
<comment type="caution">
    <text evidence="9">The sequence shown here is derived from an EMBL/GenBank/DDBJ whole genome shotgun (WGS) entry which is preliminary data.</text>
</comment>
<dbReference type="InterPro" id="IPR002194">
    <property type="entry name" value="Chaperonin_TCP-1_CS"/>
</dbReference>
<evidence type="ECO:0000256" key="3">
    <source>
        <dbReference type="ARBA" id="ARBA00022490"/>
    </source>
</evidence>
<dbReference type="PROSITE" id="PS00750">
    <property type="entry name" value="TCP1_1"/>
    <property type="match status" value="1"/>
</dbReference>
<dbReference type="InterPro" id="IPR027409">
    <property type="entry name" value="GroEL-like_apical_dom_sf"/>
</dbReference>
<protein>
    <recommendedName>
        <fullName evidence="7">CCT-theta</fullName>
    </recommendedName>
</protein>
<dbReference type="GO" id="GO:0005737">
    <property type="term" value="C:cytoplasm"/>
    <property type="evidence" value="ECO:0007669"/>
    <property type="project" value="UniProtKB-SubCell"/>
</dbReference>
<evidence type="ECO:0000313" key="10">
    <source>
        <dbReference type="Proteomes" id="UP001642360"/>
    </source>
</evidence>
<dbReference type="PRINTS" id="PR00304">
    <property type="entry name" value="TCOMPLEXTCP1"/>
</dbReference>
<evidence type="ECO:0000256" key="8">
    <source>
        <dbReference type="RuleBase" id="RU004187"/>
    </source>
</evidence>
<organism evidence="9 10">
    <name type="scientific">Ilex paraguariensis</name>
    <name type="common">yerba mate</name>
    <dbReference type="NCBI Taxonomy" id="185542"/>
    <lineage>
        <taxon>Eukaryota</taxon>
        <taxon>Viridiplantae</taxon>
        <taxon>Streptophyta</taxon>
        <taxon>Embryophyta</taxon>
        <taxon>Tracheophyta</taxon>
        <taxon>Spermatophyta</taxon>
        <taxon>Magnoliopsida</taxon>
        <taxon>eudicotyledons</taxon>
        <taxon>Gunneridae</taxon>
        <taxon>Pentapetalae</taxon>
        <taxon>asterids</taxon>
        <taxon>campanulids</taxon>
        <taxon>Aquifoliales</taxon>
        <taxon>Aquifoliaceae</taxon>
        <taxon>Ilex</taxon>
    </lineage>
</organism>
<evidence type="ECO:0000256" key="1">
    <source>
        <dbReference type="ARBA" id="ARBA00004496"/>
    </source>
</evidence>
<evidence type="ECO:0000256" key="5">
    <source>
        <dbReference type="ARBA" id="ARBA00022840"/>
    </source>
</evidence>
<dbReference type="Pfam" id="PF00118">
    <property type="entry name" value="Cpn60_TCP1"/>
    <property type="match status" value="1"/>
</dbReference>